<accession>A0A9Q1H250</accession>
<keyword evidence="3" id="KW-1185">Reference proteome</keyword>
<dbReference type="AlphaFoldDB" id="A0A9Q1H250"/>
<evidence type="ECO:0000313" key="2">
    <source>
        <dbReference type="EMBL" id="KAJ8030268.1"/>
    </source>
</evidence>
<evidence type="ECO:0000256" key="1">
    <source>
        <dbReference type="SAM" id="MobiDB-lite"/>
    </source>
</evidence>
<dbReference type="Proteomes" id="UP001152320">
    <property type="component" value="Chromosome 13"/>
</dbReference>
<comment type="caution">
    <text evidence="2">The sequence shown here is derived from an EMBL/GenBank/DDBJ whole genome shotgun (WGS) entry which is preliminary data.</text>
</comment>
<dbReference type="EMBL" id="JAIZAY010000013">
    <property type="protein sequence ID" value="KAJ8030268.1"/>
    <property type="molecule type" value="Genomic_DNA"/>
</dbReference>
<sequence>MASWGEPSDSGNNWRRERNPYNPPETGESRGGPAFLSSPKYYLNGINGNILEFVVRGGEPLTIVIYVNGIQMWTKHHRRSDNNRYNVKVPGCADYEVQLINSRNRSVCARAVMAFAGQYGW</sequence>
<evidence type="ECO:0000313" key="3">
    <source>
        <dbReference type="Proteomes" id="UP001152320"/>
    </source>
</evidence>
<protein>
    <submittedName>
        <fullName evidence="2">Uncharacterized protein</fullName>
    </submittedName>
</protein>
<feature type="region of interest" description="Disordered" evidence="1">
    <location>
        <begin position="1"/>
        <end position="33"/>
    </location>
</feature>
<proteinExistence type="predicted"/>
<name>A0A9Q1H250_HOLLE</name>
<organism evidence="2 3">
    <name type="scientific">Holothuria leucospilota</name>
    <name type="common">Black long sea cucumber</name>
    <name type="synonym">Mertensiothuria leucospilota</name>
    <dbReference type="NCBI Taxonomy" id="206669"/>
    <lineage>
        <taxon>Eukaryota</taxon>
        <taxon>Metazoa</taxon>
        <taxon>Echinodermata</taxon>
        <taxon>Eleutherozoa</taxon>
        <taxon>Echinozoa</taxon>
        <taxon>Holothuroidea</taxon>
        <taxon>Aspidochirotacea</taxon>
        <taxon>Aspidochirotida</taxon>
        <taxon>Holothuriidae</taxon>
        <taxon>Holothuria</taxon>
    </lineage>
</organism>
<gene>
    <name evidence="2" type="ORF">HOLleu_26633</name>
</gene>
<reference evidence="2" key="1">
    <citation type="submission" date="2021-10" db="EMBL/GenBank/DDBJ databases">
        <title>Tropical sea cucumber genome reveals ecological adaptation and Cuvierian tubules defense mechanism.</title>
        <authorList>
            <person name="Chen T."/>
        </authorList>
    </citation>
    <scope>NUCLEOTIDE SEQUENCE</scope>
    <source>
        <strain evidence="2">Nanhai2018</strain>
        <tissue evidence="2">Muscle</tissue>
    </source>
</reference>